<sequence length="491" mass="52568">MASTAGSHLPRLAGALAASCALLTTAACGSGGDTDAASEHARGEVVVATQAAPASLDFTTTGGAAVPQAMMGNVYETLVRIDESGKPQPFLATSWEESTDGTEYTFHLRDDVAFADGTPFDADTAAFSINYVKDQWTNGLKSQMAPVREAVSVDKHTLRVTLDSPSPDWLWSMGTLTGAMMAPTSVDRLATDPLGTGPYVVDNFRVGEAIEFRAREDYWGEPAEHDAKIRYFDDSIAAVNALRTGDADVVWAMQAPQLIDALPDDITVDIGTTNGEVLFSMNNKRAPFDDPDVRRAAAFAIDRAAVNSVVYNGLATDTGGAPVPPTDPWYTGENYYPYDPERARELLAGRAPEITITVPNLPYAQTASELIYSQLTDVGFRVRLETVEFPAVWLADVLKGHDYQASLVAHVEPRDLGVLFGDPDYYLGYDSEAARAALGSGDRVRAVDTIMADAGALTLVNAPNVVLYAPGVHGLNPNVVTDSLPLKEVER</sequence>
<accession>A0A269PFU5</accession>
<proteinExistence type="predicted"/>
<evidence type="ECO:0000313" key="3">
    <source>
        <dbReference type="EMBL" id="PAJ71007.1"/>
    </source>
</evidence>
<dbReference type="Gene3D" id="3.40.190.10">
    <property type="entry name" value="Periplasmic binding protein-like II"/>
    <property type="match status" value="1"/>
</dbReference>
<dbReference type="PANTHER" id="PTHR30290">
    <property type="entry name" value="PERIPLASMIC BINDING COMPONENT OF ABC TRANSPORTER"/>
    <property type="match status" value="1"/>
</dbReference>
<dbReference type="RefSeq" id="WP_095275473.1">
    <property type="nucleotide sequence ID" value="NZ_CP047655.1"/>
</dbReference>
<dbReference type="GO" id="GO:0043190">
    <property type="term" value="C:ATP-binding cassette (ABC) transporter complex"/>
    <property type="evidence" value="ECO:0007669"/>
    <property type="project" value="InterPro"/>
</dbReference>
<protein>
    <submittedName>
        <fullName evidence="3">Peptide ABC transporter substrate-binding protein</fullName>
    </submittedName>
</protein>
<dbReference type="SUPFAM" id="SSF53850">
    <property type="entry name" value="Periplasmic binding protein-like II"/>
    <property type="match status" value="1"/>
</dbReference>
<feature type="signal peptide" evidence="1">
    <location>
        <begin position="1"/>
        <end position="26"/>
    </location>
</feature>
<dbReference type="GO" id="GO:0015833">
    <property type="term" value="P:peptide transport"/>
    <property type="evidence" value="ECO:0007669"/>
    <property type="project" value="TreeGrafter"/>
</dbReference>
<evidence type="ECO:0000259" key="2">
    <source>
        <dbReference type="Pfam" id="PF00496"/>
    </source>
</evidence>
<dbReference type="PIRSF" id="PIRSF002741">
    <property type="entry name" value="MppA"/>
    <property type="match status" value="1"/>
</dbReference>
<name>A0A269PFU5_9CORY</name>
<dbReference type="AlphaFoldDB" id="A0A269PFU5"/>
<evidence type="ECO:0000313" key="4">
    <source>
        <dbReference type="Proteomes" id="UP000215771"/>
    </source>
</evidence>
<feature type="chain" id="PRO_5038448267" evidence="1">
    <location>
        <begin position="27"/>
        <end position="491"/>
    </location>
</feature>
<dbReference type="InterPro" id="IPR039424">
    <property type="entry name" value="SBP_5"/>
</dbReference>
<dbReference type="Gene3D" id="3.10.105.10">
    <property type="entry name" value="Dipeptide-binding Protein, Domain 3"/>
    <property type="match status" value="1"/>
</dbReference>
<comment type="caution">
    <text evidence="3">The sequence shown here is derived from an EMBL/GenBank/DDBJ whole genome shotgun (WGS) entry which is preliminary data.</text>
</comment>
<dbReference type="GO" id="GO:0042597">
    <property type="term" value="C:periplasmic space"/>
    <property type="evidence" value="ECO:0007669"/>
    <property type="project" value="UniProtKB-ARBA"/>
</dbReference>
<organism evidence="3 4">
    <name type="scientific">Corynebacterium hadale</name>
    <dbReference type="NCBI Taxonomy" id="2026255"/>
    <lineage>
        <taxon>Bacteria</taxon>
        <taxon>Bacillati</taxon>
        <taxon>Actinomycetota</taxon>
        <taxon>Actinomycetes</taxon>
        <taxon>Mycobacteriales</taxon>
        <taxon>Corynebacteriaceae</taxon>
        <taxon>Corynebacterium</taxon>
    </lineage>
</organism>
<dbReference type="Pfam" id="PF00496">
    <property type="entry name" value="SBP_bac_5"/>
    <property type="match status" value="1"/>
</dbReference>
<dbReference type="Proteomes" id="UP000215771">
    <property type="component" value="Unassembled WGS sequence"/>
</dbReference>
<dbReference type="InterPro" id="IPR030678">
    <property type="entry name" value="Peptide/Ni-bd"/>
</dbReference>
<feature type="domain" description="Solute-binding protein family 5" evidence="2">
    <location>
        <begin position="86"/>
        <end position="408"/>
    </location>
</feature>
<gene>
    <name evidence="3" type="ORF">CIG21_02190</name>
</gene>
<keyword evidence="1" id="KW-0732">Signal</keyword>
<dbReference type="GO" id="GO:1904680">
    <property type="term" value="F:peptide transmembrane transporter activity"/>
    <property type="evidence" value="ECO:0007669"/>
    <property type="project" value="TreeGrafter"/>
</dbReference>
<evidence type="ECO:0000256" key="1">
    <source>
        <dbReference type="SAM" id="SignalP"/>
    </source>
</evidence>
<dbReference type="InterPro" id="IPR000914">
    <property type="entry name" value="SBP_5_dom"/>
</dbReference>
<reference evidence="3 4" key="1">
    <citation type="submission" date="2017-08" db="EMBL/GenBank/DDBJ databases">
        <authorList>
            <person name="de Groot N.N."/>
        </authorList>
    </citation>
    <scope>NUCLEOTIDE SEQUENCE [LARGE SCALE GENOMIC DNA]</scope>
    <source>
        <strain evidence="3 4">NBT06-6</strain>
    </source>
</reference>
<dbReference type="EMBL" id="NQMQ01000002">
    <property type="protein sequence ID" value="PAJ71007.1"/>
    <property type="molecule type" value="Genomic_DNA"/>
</dbReference>